<organism evidence="1 2">
    <name type="scientific">Sphaerodactylus townsendi</name>
    <dbReference type="NCBI Taxonomy" id="933632"/>
    <lineage>
        <taxon>Eukaryota</taxon>
        <taxon>Metazoa</taxon>
        <taxon>Chordata</taxon>
        <taxon>Craniata</taxon>
        <taxon>Vertebrata</taxon>
        <taxon>Euteleostomi</taxon>
        <taxon>Lepidosauria</taxon>
        <taxon>Squamata</taxon>
        <taxon>Bifurcata</taxon>
        <taxon>Gekkota</taxon>
        <taxon>Sphaerodactylidae</taxon>
        <taxon>Sphaerodactylus</taxon>
    </lineage>
</organism>
<comment type="caution">
    <text evidence="1">The sequence shown here is derived from an EMBL/GenBank/DDBJ whole genome shotgun (WGS) entry which is preliminary data.</text>
</comment>
<reference evidence="1" key="1">
    <citation type="submission" date="2021-08" db="EMBL/GenBank/DDBJ databases">
        <title>The first chromosome-level gecko genome reveals the dynamic sex chromosomes of Neotropical dwarf geckos (Sphaerodactylidae: Sphaerodactylus).</title>
        <authorList>
            <person name="Pinto B.J."/>
            <person name="Keating S.E."/>
            <person name="Gamble T."/>
        </authorList>
    </citation>
    <scope>NUCLEOTIDE SEQUENCE</scope>
    <source>
        <strain evidence="1">TG3544</strain>
    </source>
</reference>
<protein>
    <submittedName>
        <fullName evidence="1">Uncharacterized protein</fullName>
    </submittedName>
</protein>
<dbReference type="EMBL" id="CM037617">
    <property type="protein sequence ID" value="KAH8004225.1"/>
    <property type="molecule type" value="Genomic_DNA"/>
</dbReference>
<sequence length="919" mass="99591">MNGRRRFLTASVISVQNSNFVYPSCQNCFSRLCLDLERYSCLKCGCSGDAREANYRYRLSLEVADAHEVFLVTVFGSCLETFFGVPAESLQRYVEDLNSEAGEATRDTSPSVLIQAVETCFVGKKFIFGVKDSNKQDGASCRVKTLTACQVFVPNPGLVGCTVLHYLHQHQHCSRSTVGHGGAWSPSSTFTALDQPSGELSSWYGSGDQVFSGHTNCFSSLWPQSFGLASSSVSGGAAADPTALGLSRPACDEPGLDGSPFCLPHHRQSVDTTQDDNLTVNERNVQGDDKLCLCSSWRDSSFVTKDAQSHSSERDGCRSLGSPLEKGKKDSPGKISSRRSCGLEKSLNPLQSYSFCPPISYPGHSRDSGSSQGDSWFGDELPYSESLDEFIARIEKGQATVAPTETRAWGRFHDKQAGEIHKHVNWSPLQLEVISATSQAGEKPQEVAEKEDVSKEPVPSRHQAIWQPLSGKEYQQGASISYSSTQLSPAGIKPSGSKGSCPSSKEGEVEDTIGHENHPVPSSLKTAGSCRKGPVHVNCKREGNARNKSSSRYERKQTSDPTNVRGQGFTSAAHEKPDADRERQPFQEVHENNCEGGEISSLLRDSSICPWGGYNASADLFDASAAGVEVVAGTLSSAPGGAMAAKPTASGRRPSESGAGWNTSQNGLPFLESLASSEPKASTPVAGPAAELGPGLSDSRDFVPSSQSTPRVRPCQQARLPRKTETNLSELPLNRLPWIEAKWKRSRAAFKGPFAKQLVNKFLQSRRSKGGSAAEAGTSMTPGLASNGSLAQEPSGNDSDEWIPPSEKKWRQTHPFQDPKMSRLSKRKCWDHSPFSEKRTRRTVLRRILGLARTEFTPQSQQPTEASFREDVADSQPVMVAASSRSCTVSGGTRSNWPPTPRSTPNMANWSPELFRDNS</sequence>
<name>A0ACB8FH57_9SAUR</name>
<keyword evidence="2" id="KW-1185">Reference proteome</keyword>
<evidence type="ECO:0000313" key="1">
    <source>
        <dbReference type="EMBL" id="KAH8004225.1"/>
    </source>
</evidence>
<evidence type="ECO:0000313" key="2">
    <source>
        <dbReference type="Proteomes" id="UP000827872"/>
    </source>
</evidence>
<accession>A0ACB8FH57</accession>
<dbReference type="Proteomes" id="UP000827872">
    <property type="component" value="Linkage Group LG04"/>
</dbReference>
<proteinExistence type="predicted"/>
<gene>
    <name evidence="1" type="ORF">K3G42_005702</name>
</gene>